<dbReference type="Proteomes" id="UP000014174">
    <property type="component" value="Unassembled WGS sequence"/>
</dbReference>
<sequence>MKNLFITTGMVIMTLLFASTGNAQSRSACIPKTGYWVLVSNIHAKKATTVQFYTDAHQLIYEEQVKDQKLNLNRLKTLRCLRKGLDSALIAWNQQKKALYNKNWIAANLK</sequence>
<keyword evidence="1" id="KW-0732">Signal</keyword>
<protein>
    <submittedName>
        <fullName evidence="2">Uncharacterized protein</fullName>
    </submittedName>
</protein>
<reference evidence="2 3" key="1">
    <citation type="journal article" date="2013" name="Genome Announc.">
        <title>Draft Genome Sequence of Arcticibacter svalbardensis Strain MN12-7T, a Member of the Family Sphingobacteriaceae Isolated from an Arctic Soil Sample.</title>
        <authorList>
            <person name="Shivaji S."/>
            <person name="Ara S."/>
            <person name="Prasad S."/>
            <person name="Manasa B.P."/>
            <person name="Begum Z."/>
            <person name="Singh A."/>
            <person name="Kumar Pinnaka A."/>
        </authorList>
    </citation>
    <scope>NUCLEOTIDE SEQUENCE [LARGE SCALE GENOMIC DNA]</scope>
    <source>
        <strain evidence="2 3">MN12-7</strain>
    </source>
</reference>
<dbReference type="eggNOG" id="ENOG5033M3H">
    <property type="taxonomic scope" value="Bacteria"/>
</dbReference>
<comment type="caution">
    <text evidence="2">The sequence shown here is derived from an EMBL/GenBank/DDBJ whole genome shotgun (WGS) entry which is preliminary data.</text>
</comment>
<keyword evidence="3" id="KW-1185">Reference proteome</keyword>
<evidence type="ECO:0000313" key="2">
    <source>
        <dbReference type="EMBL" id="EOR95971.1"/>
    </source>
</evidence>
<proteinExistence type="predicted"/>
<name>R9GW37_9SPHI</name>
<evidence type="ECO:0000313" key="3">
    <source>
        <dbReference type="Proteomes" id="UP000014174"/>
    </source>
</evidence>
<feature type="signal peptide" evidence="1">
    <location>
        <begin position="1"/>
        <end position="23"/>
    </location>
</feature>
<feature type="chain" id="PRO_5004481998" evidence="1">
    <location>
        <begin position="24"/>
        <end position="110"/>
    </location>
</feature>
<evidence type="ECO:0000256" key="1">
    <source>
        <dbReference type="SAM" id="SignalP"/>
    </source>
</evidence>
<accession>R9GW37</accession>
<dbReference type="AlphaFoldDB" id="R9GW37"/>
<dbReference type="RefSeq" id="WP_016194106.1">
    <property type="nucleotide sequence ID" value="NZ_AQPN01000033.1"/>
</dbReference>
<organism evidence="2 3">
    <name type="scientific">Arcticibacter svalbardensis MN12-7</name>
    <dbReference type="NCBI Taxonomy" id="1150600"/>
    <lineage>
        <taxon>Bacteria</taxon>
        <taxon>Pseudomonadati</taxon>
        <taxon>Bacteroidota</taxon>
        <taxon>Sphingobacteriia</taxon>
        <taxon>Sphingobacteriales</taxon>
        <taxon>Sphingobacteriaceae</taxon>
        <taxon>Arcticibacter</taxon>
    </lineage>
</organism>
<dbReference type="EMBL" id="AQPN01000033">
    <property type="protein sequence ID" value="EOR95971.1"/>
    <property type="molecule type" value="Genomic_DNA"/>
</dbReference>
<dbReference type="OrthoDB" id="963863at2"/>
<gene>
    <name evidence="2" type="ORF">ADIARSV_0861</name>
</gene>